<dbReference type="InterPro" id="IPR052021">
    <property type="entry name" value="Type-I_RS_S_subunit"/>
</dbReference>
<evidence type="ECO:0000256" key="3">
    <source>
        <dbReference type="ARBA" id="ARBA00023125"/>
    </source>
</evidence>
<dbReference type="EMBL" id="ADLE01000008">
    <property type="protein sequence ID" value="EJZ64754.1"/>
    <property type="molecule type" value="Genomic_DNA"/>
</dbReference>
<evidence type="ECO:0000259" key="4">
    <source>
        <dbReference type="Pfam" id="PF01420"/>
    </source>
</evidence>
<dbReference type="Proteomes" id="UP000006044">
    <property type="component" value="Unassembled WGS sequence"/>
</dbReference>
<accession>K0XAD5</accession>
<protein>
    <recommendedName>
        <fullName evidence="4">Type I restriction modification DNA specificity domain-containing protein</fullName>
    </recommendedName>
</protein>
<dbReference type="Gene3D" id="1.10.287.1120">
    <property type="entry name" value="Bipartite methylase S protein"/>
    <property type="match status" value="1"/>
</dbReference>
<dbReference type="RefSeq" id="WP_008861722.1">
    <property type="nucleotide sequence ID" value="NZ_CAXSNY010000001.1"/>
</dbReference>
<dbReference type="InterPro" id="IPR000055">
    <property type="entry name" value="Restrct_endonuc_typeI_TRD"/>
</dbReference>
<keyword evidence="6" id="KW-1185">Reference proteome</keyword>
<dbReference type="SUPFAM" id="SSF116734">
    <property type="entry name" value="DNA methylase specificity domain"/>
    <property type="match status" value="2"/>
</dbReference>
<sequence length="635" mass="72561">MDIPQGYKQTELGIIPEDWEIVNLGSVAKINGRIGFRGYTTADLVGVGQGAYTIGGKHITNMVLDLHDAEYISWQKYYESPEIMVRKGDIVFAQRGTLGKSAFIVNDIGPATINPSLVLINKIKCDNEYLSYWLQCDKIVEYICSINSQTSIPMITQNQIEHIPVVLSRIKAEQQAIAEALGDIDGLIATLDKKIAKKRLIKQGAMSQLLTGKKRLPGFSDPWVEKKLGEIGYTYSGLTGKSKDDFGQGNAKYITFLNVLANPILKENLFGSITIRENEQQNKVQFGDLFFNTSSETPEDVGTCAVLLSYHEELYLNSFCFGYRLTDDNVLGLYLAYYFRSRLGRQLMTSLAQGATRYNLSKELFNASRIILPETKDEQIAIATMLNDMDKEIDDLEAQRDKYRLLKSGMMQKLLTGQIRLTKPLTNVVPLVPGDSAVREIPVDAHIWAGHIVNRLWQSKGWGRTKLQKSLHLVGCYAQLDLGEEYIRNTAGPDDQRLMNYIDRKFKQYRHVNIEKERLLDGKIHYTYTPTSRIQEVEMAYERYPQDIRERVDNLLDKLNLMNLAEAEILSTLYAVWNNRIIKGERITDDLLVSDFYAWSEHKADFEERKVRRMLDYMCKENIVPIGWGKYIDEK</sequence>
<dbReference type="PANTHER" id="PTHR30408:SF12">
    <property type="entry name" value="TYPE I RESTRICTION ENZYME MJAVIII SPECIFICITY SUBUNIT"/>
    <property type="match status" value="1"/>
</dbReference>
<gene>
    <name evidence="5" type="ORF">HMPREF9448_01237</name>
</gene>
<evidence type="ECO:0000313" key="5">
    <source>
        <dbReference type="EMBL" id="EJZ64754.1"/>
    </source>
</evidence>
<dbReference type="STRING" id="742726.HMPREF9448_01237"/>
<comment type="similarity">
    <text evidence="1">Belongs to the type-I restriction system S methylase family.</text>
</comment>
<dbReference type="Pfam" id="PF01420">
    <property type="entry name" value="Methylase_S"/>
    <property type="match status" value="2"/>
</dbReference>
<comment type="caution">
    <text evidence="5">The sequence shown here is derived from an EMBL/GenBank/DDBJ whole genome shotgun (WGS) entry which is preliminary data.</text>
</comment>
<evidence type="ECO:0000256" key="1">
    <source>
        <dbReference type="ARBA" id="ARBA00010923"/>
    </source>
</evidence>
<dbReference type="OrthoDB" id="2234796at2"/>
<dbReference type="PANTHER" id="PTHR30408">
    <property type="entry name" value="TYPE-1 RESTRICTION ENZYME ECOKI SPECIFICITY PROTEIN"/>
    <property type="match status" value="1"/>
</dbReference>
<dbReference type="AlphaFoldDB" id="K0XAD5"/>
<evidence type="ECO:0000256" key="2">
    <source>
        <dbReference type="ARBA" id="ARBA00022747"/>
    </source>
</evidence>
<dbReference type="eggNOG" id="COG0732">
    <property type="taxonomic scope" value="Bacteria"/>
</dbReference>
<dbReference type="eggNOG" id="COG1002">
    <property type="taxonomic scope" value="Bacteria"/>
</dbReference>
<name>K0XAD5_9BACT</name>
<feature type="domain" description="Type I restriction modification DNA specificity" evidence="4">
    <location>
        <begin position="16"/>
        <end position="195"/>
    </location>
</feature>
<dbReference type="HOGENOM" id="CLU_021095_0_1_10"/>
<proteinExistence type="inferred from homology"/>
<keyword evidence="2" id="KW-0680">Restriction system</keyword>
<reference evidence="5 6" key="1">
    <citation type="submission" date="2012-08" db="EMBL/GenBank/DDBJ databases">
        <title>The Genome Sequence of Barnesiella intestinihominis YIT 11860.</title>
        <authorList>
            <consortium name="The Broad Institute Genome Sequencing Platform"/>
            <person name="Earl A."/>
            <person name="Ward D."/>
            <person name="Feldgarden M."/>
            <person name="Gevers D."/>
            <person name="Morotomi M."/>
            <person name="Walker B."/>
            <person name="Young S.K."/>
            <person name="Zeng Q."/>
            <person name="Gargeya S."/>
            <person name="Fitzgerald M."/>
            <person name="Haas B."/>
            <person name="Abouelleil A."/>
            <person name="Alvarado L."/>
            <person name="Arachchi H.M."/>
            <person name="Berlin A.M."/>
            <person name="Chapman S.B."/>
            <person name="Goldberg J."/>
            <person name="Griggs A."/>
            <person name="Gujja S."/>
            <person name="Hansen M."/>
            <person name="Howarth C."/>
            <person name="Imamovic A."/>
            <person name="Larimer J."/>
            <person name="McCowen C."/>
            <person name="Montmayeur A."/>
            <person name="Murphy C."/>
            <person name="Neiman D."/>
            <person name="Pearson M."/>
            <person name="Priest M."/>
            <person name="Roberts A."/>
            <person name="Saif S."/>
            <person name="Shea T."/>
            <person name="Sisk P."/>
            <person name="Sykes S."/>
            <person name="Wortman J."/>
            <person name="Nusbaum C."/>
            <person name="Birren B."/>
        </authorList>
    </citation>
    <scope>NUCLEOTIDE SEQUENCE [LARGE SCALE GENOMIC DNA]</scope>
    <source>
        <strain evidence="5 6">YIT 11860</strain>
    </source>
</reference>
<dbReference type="InterPro" id="IPR044946">
    <property type="entry name" value="Restrct_endonuc_typeI_TRD_sf"/>
</dbReference>
<feature type="domain" description="Type I restriction modification DNA specificity" evidence="4">
    <location>
        <begin position="221"/>
        <end position="400"/>
    </location>
</feature>
<organism evidence="5 6">
    <name type="scientific">Barnesiella intestinihominis YIT 11860</name>
    <dbReference type="NCBI Taxonomy" id="742726"/>
    <lineage>
        <taxon>Bacteria</taxon>
        <taxon>Pseudomonadati</taxon>
        <taxon>Bacteroidota</taxon>
        <taxon>Bacteroidia</taxon>
        <taxon>Bacteroidales</taxon>
        <taxon>Barnesiellaceae</taxon>
        <taxon>Barnesiella</taxon>
    </lineage>
</organism>
<dbReference type="GO" id="GO:0003677">
    <property type="term" value="F:DNA binding"/>
    <property type="evidence" value="ECO:0007669"/>
    <property type="project" value="UniProtKB-KW"/>
</dbReference>
<dbReference type="GeneID" id="77850062"/>
<dbReference type="GO" id="GO:0009307">
    <property type="term" value="P:DNA restriction-modification system"/>
    <property type="evidence" value="ECO:0007669"/>
    <property type="project" value="UniProtKB-KW"/>
</dbReference>
<evidence type="ECO:0000313" key="6">
    <source>
        <dbReference type="Proteomes" id="UP000006044"/>
    </source>
</evidence>
<dbReference type="PATRIC" id="fig|742726.3.peg.1308"/>
<keyword evidence="3" id="KW-0238">DNA-binding</keyword>
<dbReference type="Gene3D" id="3.90.220.20">
    <property type="entry name" value="DNA methylase specificity domains"/>
    <property type="match status" value="2"/>
</dbReference>